<protein>
    <submittedName>
        <fullName evidence="1">CLUMA_CG016574, isoform A</fullName>
    </submittedName>
</protein>
<dbReference type="OrthoDB" id="7783713at2759"/>
<gene>
    <name evidence="1" type="ORF">CLUMA_CG016574</name>
</gene>
<sequence>MEETMSENRKEISKVIYNDRYGYAIAYYPRMRDPGLEIIERSKKIVLPKTRKIKPEPTRQWKLRETPSEFVERKNQEREIEMLHDTYEKAKDLFKKARDYDYNRHEMLFPKYKNVVHGRTVDETIEKVNKLYEKNLKKSRPVYEDENESIDEVKPASVITDIHRSCEHKITKRREDAIADVKSYCDSIEKIHKRIQMLSKAYEEEEKSENCDDDC</sequence>
<name>A0A1J1ISJ0_9DIPT</name>
<proteinExistence type="predicted"/>
<accession>A0A1J1ISJ0</accession>
<dbReference type="Proteomes" id="UP000183832">
    <property type="component" value="Unassembled WGS sequence"/>
</dbReference>
<reference evidence="1 2" key="1">
    <citation type="submission" date="2015-04" db="EMBL/GenBank/DDBJ databases">
        <authorList>
            <person name="Syromyatnikov M.Y."/>
            <person name="Popov V.N."/>
        </authorList>
    </citation>
    <scope>NUCLEOTIDE SEQUENCE [LARGE SCALE GENOMIC DNA]</scope>
</reference>
<evidence type="ECO:0000313" key="2">
    <source>
        <dbReference type="Proteomes" id="UP000183832"/>
    </source>
</evidence>
<keyword evidence="2" id="KW-1185">Reference proteome</keyword>
<dbReference type="EMBL" id="CVRI01000059">
    <property type="protein sequence ID" value="CRL03167.1"/>
    <property type="molecule type" value="Genomic_DNA"/>
</dbReference>
<evidence type="ECO:0000313" key="1">
    <source>
        <dbReference type="EMBL" id="CRL03167.1"/>
    </source>
</evidence>
<dbReference type="AlphaFoldDB" id="A0A1J1ISJ0"/>
<organism evidence="1 2">
    <name type="scientific">Clunio marinus</name>
    <dbReference type="NCBI Taxonomy" id="568069"/>
    <lineage>
        <taxon>Eukaryota</taxon>
        <taxon>Metazoa</taxon>
        <taxon>Ecdysozoa</taxon>
        <taxon>Arthropoda</taxon>
        <taxon>Hexapoda</taxon>
        <taxon>Insecta</taxon>
        <taxon>Pterygota</taxon>
        <taxon>Neoptera</taxon>
        <taxon>Endopterygota</taxon>
        <taxon>Diptera</taxon>
        <taxon>Nematocera</taxon>
        <taxon>Chironomoidea</taxon>
        <taxon>Chironomidae</taxon>
        <taxon>Clunio</taxon>
    </lineage>
</organism>